<dbReference type="GO" id="GO:0032991">
    <property type="term" value="C:protein-containing complex"/>
    <property type="evidence" value="ECO:0007669"/>
    <property type="project" value="TreeGrafter"/>
</dbReference>
<feature type="region of interest" description="Disordered" evidence="1">
    <location>
        <begin position="254"/>
        <end position="277"/>
    </location>
</feature>
<dbReference type="GO" id="GO:0005829">
    <property type="term" value="C:cytosol"/>
    <property type="evidence" value="ECO:0007669"/>
    <property type="project" value="TreeGrafter"/>
</dbReference>
<organism evidence="2 3">
    <name type="scientific">Absidia repens</name>
    <dbReference type="NCBI Taxonomy" id="90262"/>
    <lineage>
        <taxon>Eukaryota</taxon>
        <taxon>Fungi</taxon>
        <taxon>Fungi incertae sedis</taxon>
        <taxon>Mucoromycota</taxon>
        <taxon>Mucoromycotina</taxon>
        <taxon>Mucoromycetes</taxon>
        <taxon>Mucorales</taxon>
        <taxon>Cunninghamellaceae</taxon>
        <taxon>Absidia</taxon>
    </lineage>
</organism>
<dbReference type="STRING" id="90262.A0A1X2IMH5"/>
<gene>
    <name evidence="2" type="ORF">BCR42DRAFT_450096</name>
</gene>
<keyword evidence="2" id="KW-0808">Transferase</keyword>
<dbReference type="GO" id="GO:0008168">
    <property type="term" value="F:methyltransferase activity"/>
    <property type="evidence" value="ECO:0007669"/>
    <property type="project" value="UniProtKB-KW"/>
</dbReference>
<dbReference type="OrthoDB" id="413520at2759"/>
<evidence type="ECO:0000313" key="2">
    <source>
        <dbReference type="EMBL" id="ORZ18971.1"/>
    </source>
</evidence>
<dbReference type="Proteomes" id="UP000193560">
    <property type="component" value="Unassembled WGS sequence"/>
</dbReference>
<dbReference type="CDD" id="cd02440">
    <property type="entry name" value="AdoMet_MTases"/>
    <property type="match status" value="1"/>
</dbReference>
<dbReference type="SUPFAM" id="SSF53335">
    <property type="entry name" value="S-adenosyl-L-methionine-dependent methyltransferases"/>
    <property type="match status" value="1"/>
</dbReference>
<feature type="compositionally biased region" description="Acidic residues" evidence="1">
    <location>
        <begin position="263"/>
        <end position="273"/>
    </location>
</feature>
<name>A0A1X2IMH5_9FUNG</name>
<dbReference type="InterPro" id="IPR029063">
    <property type="entry name" value="SAM-dependent_MTases_sf"/>
</dbReference>
<proteinExistence type="predicted"/>
<accession>A0A1X2IMH5</accession>
<protein>
    <submittedName>
        <fullName evidence="2">Putative methyltransferase-domain-containing protein</fullName>
    </submittedName>
</protein>
<keyword evidence="2" id="KW-0489">Methyltransferase</keyword>
<sequence length="315" mass="35230">MADGVHDKDFIIGNMPTGLNVEASKGPPEGIQISNVLSLRQDIDNLGLAGKIWQSAYTLQSYFSPDNGLVLDPPNPIPSAFYNKHDSSTNSDVKDNGDTTKKPYTILELGAGTGYCGIAIANMLGSDCQVYITDLEPVIPLIEENVQEHHIQDGAHAQVFCERLHWGNHQDSKRLLDKVGGQFDLVVISDCVYFPELFELLMDTLLDLCKVDNVDTKVVIGYKCRSLEKETGFWDHHFGRYFDYEPARILGDNNCNKDKKEEDGTDDEDDEDSNIGRPLGYEEQIYVFVGSRRAGNQIKAADDRFALLMFCAMDY</sequence>
<dbReference type="Pfam" id="PF10294">
    <property type="entry name" value="Methyltransf_16"/>
    <property type="match status" value="1"/>
</dbReference>
<keyword evidence="3" id="KW-1185">Reference proteome</keyword>
<dbReference type="EMBL" id="MCGE01000008">
    <property type="protein sequence ID" value="ORZ18971.1"/>
    <property type="molecule type" value="Genomic_DNA"/>
</dbReference>
<dbReference type="PANTHER" id="PTHR14614">
    <property type="entry name" value="HEPATOCELLULAR CARCINOMA-ASSOCIATED ANTIGEN"/>
    <property type="match status" value="1"/>
</dbReference>
<reference evidence="2 3" key="1">
    <citation type="submission" date="2016-07" db="EMBL/GenBank/DDBJ databases">
        <title>Pervasive Adenine N6-methylation of Active Genes in Fungi.</title>
        <authorList>
            <consortium name="DOE Joint Genome Institute"/>
            <person name="Mondo S.J."/>
            <person name="Dannebaum R.O."/>
            <person name="Kuo R.C."/>
            <person name="Labutti K."/>
            <person name="Haridas S."/>
            <person name="Kuo A."/>
            <person name="Salamov A."/>
            <person name="Ahrendt S.R."/>
            <person name="Lipzen A."/>
            <person name="Sullivan W."/>
            <person name="Andreopoulos W.B."/>
            <person name="Clum A."/>
            <person name="Lindquist E."/>
            <person name="Daum C."/>
            <person name="Ramamoorthy G.K."/>
            <person name="Gryganskyi A."/>
            <person name="Culley D."/>
            <person name="Magnuson J.K."/>
            <person name="James T.Y."/>
            <person name="O'Malley M.A."/>
            <person name="Stajich J.E."/>
            <person name="Spatafora J.W."/>
            <person name="Visel A."/>
            <person name="Grigoriev I.V."/>
        </authorList>
    </citation>
    <scope>NUCLEOTIDE SEQUENCE [LARGE SCALE GENOMIC DNA]</scope>
    <source>
        <strain evidence="2 3">NRRL 1336</strain>
    </source>
</reference>
<comment type="caution">
    <text evidence="2">The sequence shown here is derived from an EMBL/GenBank/DDBJ whole genome shotgun (WGS) entry which is preliminary data.</text>
</comment>
<dbReference type="Gene3D" id="3.40.50.150">
    <property type="entry name" value="Vaccinia Virus protein VP39"/>
    <property type="match status" value="1"/>
</dbReference>
<dbReference type="InterPro" id="IPR019410">
    <property type="entry name" value="Methyltransf_16"/>
</dbReference>
<dbReference type="PANTHER" id="PTHR14614:SF161">
    <property type="match status" value="1"/>
</dbReference>
<dbReference type="AlphaFoldDB" id="A0A1X2IMH5"/>
<evidence type="ECO:0000313" key="3">
    <source>
        <dbReference type="Proteomes" id="UP000193560"/>
    </source>
</evidence>
<dbReference type="GO" id="GO:0032259">
    <property type="term" value="P:methylation"/>
    <property type="evidence" value="ECO:0007669"/>
    <property type="project" value="UniProtKB-KW"/>
</dbReference>
<evidence type="ECO:0000256" key="1">
    <source>
        <dbReference type="SAM" id="MobiDB-lite"/>
    </source>
</evidence>